<keyword evidence="4" id="KW-1185">Reference proteome</keyword>
<organism evidence="3 4">
    <name type="scientific">Ambispora gerdemannii</name>
    <dbReference type="NCBI Taxonomy" id="144530"/>
    <lineage>
        <taxon>Eukaryota</taxon>
        <taxon>Fungi</taxon>
        <taxon>Fungi incertae sedis</taxon>
        <taxon>Mucoromycota</taxon>
        <taxon>Glomeromycotina</taxon>
        <taxon>Glomeromycetes</taxon>
        <taxon>Archaeosporales</taxon>
        <taxon>Ambisporaceae</taxon>
        <taxon>Ambispora</taxon>
    </lineage>
</organism>
<sequence length="213" mass="25274">MSWVLATSYIVGMLMVMSTFSYFWRRRKNAGSHHEPWFTEHKERDIYITLLQQDPPVDEILLKSALLRRAVTDIQRISKLRDDKQALANLVQKGAVGDDLWTAFLEAENELGQEINAVILEANTFTDEWGRYIFTNAGEMVRHQKLKDIKNDMKELKEREEKAAKRREEREKIETEENERKEKARLEKERKKAQEELLKDEEAQKKKKAVRKR</sequence>
<dbReference type="PANTHER" id="PTHR28229:SF1">
    <property type="entry name" value="TRANSLOCATION PROTEIN SEC66"/>
    <property type="match status" value="1"/>
</dbReference>
<dbReference type="InterPro" id="IPR018624">
    <property type="entry name" value="Sec66"/>
</dbReference>
<dbReference type="Pfam" id="PF09802">
    <property type="entry name" value="Sec66"/>
    <property type="match status" value="1"/>
</dbReference>
<keyword evidence="2" id="KW-1133">Transmembrane helix</keyword>
<name>A0A9N8UW58_9GLOM</name>
<evidence type="ECO:0000313" key="3">
    <source>
        <dbReference type="EMBL" id="CAG8433206.1"/>
    </source>
</evidence>
<keyword evidence="2" id="KW-0472">Membrane</keyword>
<dbReference type="OrthoDB" id="73168at2759"/>
<evidence type="ECO:0000256" key="1">
    <source>
        <dbReference type="SAM" id="MobiDB-lite"/>
    </source>
</evidence>
<proteinExistence type="predicted"/>
<dbReference type="EMBL" id="CAJVPL010000003">
    <property type="protein sequence ID" value="CAG8433206.1"/>
    <property type="molecule type" value="Genomic_DNA"/>
</dbReference>
<dbReference type="Proteomes" id="UP000789831">
    <property type="component" value="Unassembled WGS sequence"/>
</dbReference>
<comment type="caution">
    <text evidence="3">The sequence shown here is derived from an EMBL/GenBank/DDBJ whole genome shotgun (WGS) entry which is preliminary data.</text>
</comment>
<feature type="region of interest" description="Disordered" evidence="1">
    <location>
        <begin position="155"/>
        <end position="213"/>
    </location>
</feature>
<dbReference type="GO" id="GO:0031204">
    <property type="term" value="P:post-translational protein targeting to membrane, translocation"/>
    <property type="evidence" value="ECO:0007669"/>
    <property type="project" value="InterPro"/>
</dbReference>
<dbReference type="GO" id="GO:0031207">
    <property type="term" value="C:Sec62/Sec63 complex"/>
    <property type="evidence" value="ECO:0007669"/>
    <property type="project" value="InterPro"/>
</dbReference>
<feature type="transmembrane region" description="Helical" evidence="2">
    <location>
        <begin position="6"/>
        <end position="24"/>
    </location>
</feature>
<feature type="compositionally biased region" description="Basic and acidic residues" evidence="1">
    <location>
        <begin position="155"/>
        <end position="204"/>
    </location>
</feature>
<accession>A0A9N8UW58</accession>
<protein>
    <submittedName>
        <fullName evidence="3">518_t:CDS:1</fullName>
    </submittedName>
</protein>
<dbReference type="AlphaFoldDB" id="A0A9N8UW58"/>
<evidence type="ECO:0000256" key="2">
    <source>
        <dbReference type="SAM" id="Phobius"/>
    </source>
</evidence>
<dbReference type="PANTHER" id="PTHR28229">
    <property type="entry name" value="TRANSLOCATION PROTEIN SEC66"/>
    <property type="match status" value="1"/>
</dbReference>
<keyword evidence="2" id="KW-0812">Transmembrane</keyword>
<evidence type="ECO:0000313" key="4">
    <source>
        <dbReference type="Proteomes" id="UP000789831"/>
    </source>
</evidence>
<reference evidence="3" key="1">
    <citation type="submission" date="2021-06" db="EMBL/GenBank/DDBJ databases">
        <authorList>
            <person name="Kallberg Y."/>
            <person name="Tangrot J."/>
            <person name="Rosling A."/>
        </authorList>
    </citation>
    <scope>NUCLEOTIDE SEQUENCE</scope>
    <source>
        <strain evidence="3">MT106</strain>
    </source>
</reference>
<gene>
    <name evidence="3" type="ORF">AGERDE_LOCUS60</name>
</gene>